<dbReference type="STRING" id="246199.CUS_4605"/>
<dbReference type="AlphaFoldDB" id="E9S958"/>
<evidence type="ECO:0000313" key="1">
    <source>
        <dbReference type="EMBL" id="EGC04188.1"/>
    </source>
</evidence>
<accession>E9S958</accession>
<sequence length="37" mass="4435">MFMPLSHRKNCFTERSDLIDKIMSVRSNLLFVNSYIK</sequence>
<name>E9S958_RUMAL</name>
<gene>
    <name evidence="1" type="ORF">CUS_4605</name>
</gene>
<evidence type="ECO:0000313" key="2">
    <source>
        <dbReference type="Proteomes" id="UP000004259"/>
    </source>
</evidence>
<reference evidence="1 2" key="1">
    <citation type="submission" date="2011-02" db="EMBL/GenBank/DDBJ databases">
        <authorList>
            <person name="Nelson K.E."/>
            <person name="Sutton G."/>
            <person name="Torralba M."/>
            <person name="Durkin S."/>
            <person name="Harkins D."/>
            <person name="Montgomery R."/>
            <person name="Ziemer C."/>
            <person name="Klaassens E."/>
            <person name="Ocuiv P."/>
            <person name="Morrison M."/>
        </authorList>
    </citation>
    <scope>NUCLEOTIDE SEQUENCE [LARGE SCALE GENOMIC DNA]</scope>
    <source>
        <strain evidence="1 2">8</strain>
    </source>
</reference>
<dbReference type="EMBL" id="ADKM02000034">
    <property type="protein sequence ID" value="EGC04188.1"/>
    <property type="molecule type" value="Genomic_DNA"/>
</dbReference>
<keyword evidence="2" id="KW-1185">Reference proteome</keyword>
<comment type="caution">
    <text evidence="1">The sequence shown here is derived from an EMBL/GenBank/DDBJ whole genome shotgun (WGS) entry which is preliminary data.</text>
</comment>
<protein>
    <submittedName>
        <fullName evidence="1">Uncharacterized protein</fullName>
    </submittedName>
</protein>
<dbReference type="Proteomes" id="UP000004259">
    <property type="component" value="Unassembled WGS sequence"/>
</dbReference>
<organism evidence="1 2">
    <name type="scientific">Ruminococcus albus 8</name>
    <dbReference type="NCBI Taxonomy" id="246199"/>
    <lineage>
        <taxon>Bacteria</taxon>
        <taxon>Bacillati</taxon>
        <taxon>Bacillota</taxon>
        <taxon>Clostridia</taxon>
        <taxon>Eubacteriales</taxon>
        <taxon>Oscillospiraceae</taxon>
        <taxon>Ruminococcus</taxon>
    </lineage>
</organism>
<proteinExistence type="predicted"/>